<dbReference type="Pfam" id="PF13018">
    <property type="entry name" value="ESPR"/>
    <property type="match status" value="1"/>
</dbReference>
<sequence length="932" mass="93136">MNQGRFRLVFNRLRSMMVAVAEFASAHGKAQGEADAAINPVAPESGNEASPCSLWFAARACAFAALCVFGLQPLLVEPAYAQANLPVTPDRNASGAHPAVGVAGNGVPVVNIVAPNAAGTSHNKYTDYNVGQKGLILNNSGQNSQTQTAGWVQGNPFMGNQSARTIVNEVTSGNRSQLLGMTEVAGRAANVIIANPAGIYCNGCGFIAAPRVTLSTGVPVLDANGALARLNVAQGGITIDGQGLDTRGASQTDLIARAMQINGQIWAQQLNATTGANQVSYADGSATPIPGARPRPVVAIDVSALGGMYGNNAVRLVGTELGVGVNLGGTLNSLTGDIQVTNNGDVTIAPKGALLAANNAQVSATSITNAGTVATDGEVALIAMGALTNTGTVTARTNLSSTGQSVSNTGTLAGGIATDGTVNAKGSVSAVASGVVQNSGAIQGGENALVQAASADLSNGWIHAGNVATLAVAGDVLHTNATLDAPALDVRVGGTLTNQHGSIASQAPLNLAVGAVDNRDGAVSSQGALNIDTASVQNAGGQLVAQQDIAVRAAAIGNQGGTIGSVTGAAAVSANVLDNSSGTISAAQASSVTASNLTMHQGQISGDSVNVAADSLDTQGGKIIAVHDVRVSATANLNNSAGTIGSQQRDASITAGGALANVGGTITSANNTTTLTQSLDNSSGIISASRTLNVTASRVTNASGQMSGDRVNVAANTLDTHAGQIIAVHDVTVSASGDLNNSSGTIGSQQGNANVAAGGALSNANGTIAGAANTGITAAALDNTSGIISAAQDASVHAASVNSENGQIGGDTVNVVANALDTRGGKIIATHDVNVQSSGDIDNSSGTIGSQQSGATIIAGGALTNVDGLITSSDTTTIRAQSFDNTRRDRRIESDERRYRQAHECRRSNHGRYGERRGYVTRHTRREDCRRS</sequence>
<proteinExistence type="predicted"/>
<dbReference type="InterPro" id="IPR012334">
    <property type="entry name" value="Pectin_lyas_fold"/>
</dbReference>
<dbReference type="NCBIfam" id="TIGR01901">
    <property type="entry name" value="adhes_NPXG"/>
    <property type="match status" value="1"/>
</dbReference>
<evidence type="ECO:0000259" key="1">
    <source>
        <dbReference type="SMART" id="SM00912"/>
    </source>
</evidence>
<evidence type="ECO:0000313" key="2">
    <source>
        <dbReference type="EMBL" id="SAL41277.1"/>
    </source>
</evidence>
<dbReference type="OrthoDB" id="5666689at2"/>
<dbReference type="SMART" id="SM00912">
    <property type="entry name" value="Haemagg_act"/>
    <property type="match status" value="1"/>
</dbReference>
<dbReference type="InterPro" id="IPR010069">
    <property type="entry name" value="CdiA_FHA1_rpt"/>
</dbReference>
<organism evidence="2 3">
    <name type="scientific">Caballeronia sordidicola</name>
    <name type="common">Burkholderia sordidicola</name>
    <dbReference type="NCBI Taxonomy" id="196367"/>
    <lineage>
        <taxon>Bacteria</taxon>
        <taxon>Pseudomonadati</taxon>
        <taxon>Pseudomonadota</taxon>
        <taxon>Betaproteobacteria</taxon>
        <taxon>Burkholderiales</taxon>
        <taxon>Burkholderiaceae</taxon>
        <taxon>Caballeronia</taxon>
    </lineage>
</organism>
<reference evidence="2 3" key="1">
    <citation type="submission" date="2016-01" db="EMBL/GenBank/DDBJ databases">
        <authorList>
            <person name="Oliw E.H."/>
        </authorList>
    </citation>
    <scope>NUCLEOTIDE SEQUENCE [LARGE SCALE GENOMIC DNA]</scope>
    <source>
        <strain evidence="2">LMG 22029</strain>
    </source>
</reference>
<name>A0A158HAV5_CABSO</name>
<dbReference type="InterPro" id="IPR008638">
    <property type="entry name" value="FhaB/CdiA-like_TPS"/>
</dbReference>
<accession>A0A158HAV5</accession>
<feature type="domain" description="Filamentous haemagglutinin FhaB/tRNA nuclease CdiA-like TPS" evidence="1">
    <location>
        <begin position="104"/>
        <end position="224"/>
    </location>
</feature>
<dbReference type="Proteomes" id="UP000054893">
    <property type="component" value="Unassembled WGS sequence"/>
</dbReference>
<evidence type="ECO:0000313" key="3">
    <source>
        <dbReference type="Proteomes" id="UP000054893"/>
    </source>
</evidence>
<dbReference type="EMBL" id="FCOC02000015">
    <property type="protein sequence ID" value="SAL41277.1"/>
    <property type="molecule type" value="Genomic_DNA"/>
</dbReference>
<dbReference type="AlphaFoldDB" id="A0A158HAV5"/>
<dbReference type="InterPro" id="IPR011050">
    <property type="entry name" value="Pectin_lyase_fold/virulence"/>
</dbReference>
<dbReference type="InterPro" id="IPR008619">
    <property type="entry name" value="Filamentous_hemagglutn_rpt"/>
</dbReference>
<dbReference type="SUPFAM" id="SSF51126">
    <property type="entry name" value="Pectin lyase-like"/>
    <property type="match status" value="1"/>
</dbReference>
<dbReference type="Pfam" id="PF05594">
    <property type="entry name" value="Fil_haemagg"/>
    <property type="match status" value="5"/>
</dbReference>
<dbReference type="NCBIfam" id="TIGR01731">
    <property type="entry name" value="fil_hemag_20aa"/>
    <property type="match status" value="13"/>
</dbReference>
<protein>
    <submittedName>
        <fullName evidence="2">Filamentous hemagglutinin outer membrane protein</fullName>
    </submittedName>
</protein>
<dbReference type="Pfam" id="PF05860">
    <property type="entry name" value="TPS"/>
    <property type="match status" value="1"/>
</dbReference>
<dbReference type="InterPro" id="IPR024973">
    <property type="entry name" value="ESPR"/>
</dbReference>
<gene>
    <name evidence="2" type="ORF">AWB64_04393</name>
</gene>
<dbReference type="Gene3D" id="2.160.20.10">
    <property type="entry name" value="Single-stranded right-handed beta-helix, Pectin lyase-like"/>
    <property type="match status" value="1"/>
</dbReference>